<dbReference type="InterPro" id="IPR029069">
    <property type="entry name" value="HotDog_dom_sf"/>
</dbReference>
<evidence type="ECO:0000259" key="13">
    <source>
        <dbReference type="PROSITE" id="PS52004"/>
    </source>
</evidence>
<dbReference type="GO" id="GO:0004315">
    <property type="term" value="F:3-oxoacyl-[acyl-carrier-protein] synthase activity"/>
    <property type="evidence" value="ECO:0007669"/>
    <property type="project" value="InterPro"/>
</dbReference>
<dbReference type="Gene3D" id="3.10.129.10">
    <property type="entry name" value="Hotdog Thioesterase"/>
    <property type="match status" value="4"/>
</dbReference>
<dbReference type="Proteomes" id="UP000605201">
    <property type="component" value="Unassembled WGS sequence"/>
</dbReference>
<evidence type="ECO:0000256" key="12">
    <source>
        <dbReference type="SAM" id="MobiDB-lite"/>
    </source>
</evidence>
<dbReference type="UniPathway" id="UPA00094"/>
<keyword evidence="3" id="KW-0596">Phosphopantetheine</keyword>
<feature type="region of interest" description="Disordered" evidence="12">
    <location>
        <begin position="1449"/>
        <end position="1468"/>
    </location>
</feature>
<proteinExistence type="inferred from homology"/>
<keyword evidence="4" id="KW-0444">Lipid biosynthesis</keyword>
<dbReference type="InterPro" id="IPR013114">
    <property type="entry name" value="FabA_FabZ"/>
</dbReference>
<evidence type="ECO:0000313" key="15">
    <source>
        <dbReference type="Proteomes" id="UP000605201"/>
    </source>
</evidence>
<dbReference type="GO" id="GO:0071770">
    <property type="term" value="P:DIM/DIP cell wall layer assembly"/>
    <property type="evidence" value="ECO:0007669"/>
    <property type="project" value="TreeGrafter"/>
</dbReference>
<dbReference type="InterPro" id="IPR014030">
    <property type="entry name" value="Ketoacyl_synth_N"/>
</dbReference>
<dbReference type="PANTHER" id="PTHR43775:SF37">
    <property type="entry name" value="SI:DKEY-61P9.11"/>
    <property type="match status" value="1"/>
</dbReference>
<evidence type="ECO:0000256" key="1">
    <source>
        <dbReference type="ARBA" id="ARBA00005194"/>
    </source>
</evidence>
<evidence type="ECO:0000256" key="7">
    <source>
        <dbReference type="ARBA" id="ARBA00022832"/>
    </source>
</evidence>
<evidence type="ECO:0000256" key="10">
    <source>
        <dbReference type="ARBA" id="ARBA00023239"/>
    </source>
</evidence>
<feature type="domain" description="Ketosynthase family 3 (KS3)" evidence="13">
    <location>
        <begin position="481"/>
        <end position="931"/>
    </location>
</feature>
<protein>
    <submittedName>
        <fullName evidence="14">Type I polyketide synthase</fullName>
    </submittedName>
</protein>
<evidence type="ECO:0000256" key="4">
    <source>
        <dbReference type="ARBA" id="ARBA00022516"/>
    </source>
</evidence>
<organism evidence="14 15">
    <name type="scientific">Candidatus Desulfatibia vada</name>
    <dbReference type="NCBI Taxonomy" id="2841696"/>
    <lineage>
        <taxon>Bacteria</taxon>
        <taxon>Pseudomonadati</taxon>
        <taxon>Thermodesulfobacteriota</taxon>
        <taxon>Desulfobacteria</taxon>
        <taxon>Desulfobacterales</taxon>
        <taxon>Desulfobacterales incertae sedis</taxon>
        <taxon>Candidatus Desulfatibia</taxon>
    </lineage>
</organism>
<keyword evidence="8" id="KW-0443">Lipid metabolism</keyword>
<reference evidence="14 15" key="1">
    <citation type="submission" date="2020-08" db="EMBL/GenBank/DDBJ databases">
        <title>Bridging the membrane lipid divide: bacteria of the FCB group superphylum have the potential to synthesize archaeal ether lipids.</title>
        <authorList>
            <person name="Villanueva L."/>
            <person name="Von Meijenfeldt F.A.B."/>
            <person name="Westbye A.B."/>
            <person name="Yadav S."/>
            <person name="Hopmans E.C."/>
            <person name="Dutilh B.E."/>
            <person name="Sinninghe Damste J.S."/>
        </authorList>
    </citation>
    <scope>NUCLEOTIDE SEQUENCE [LARGE SCALE GENOMIC DNA]</scope>
    <source>
        <strain evidence="14">NIOZ-UU17</strain>
    </source>
</reference>
<comment type="similarity">
    <text evidence="11">Belongs to the thiolase-like superfamily. Beta-ketoacyl-ACP synthases family.</text>
</comment>
<dbReference type="GO" id="GO:0006633">
    <property type="term" value="P:fatty acid biosynthetic process"/>
    <property type="evidence" value="ECO:0007669"/>
    <property type="project" value="UniProtKB-UniPathway"/>
</dbReference>
<dbReference type="SMART" id="SM00825">
    <property type="entry name" value="PKS_KS"/>
    <property type="match status" value="2"/>
</dbReference>
<dbReference type="InterPro" id="IPR001227">
    <property type="entry name" value="Ac_transferase_dom_sf"/>
</dbReference>
<comment type="pathway">
    <text evidence="1">Lipid metabolism; fatty acid biosynthesis.</text>
</comment>
<evidence type="ECO:0000256" key="9">
    <source>
        <dbReference type="ARBA" id="ARBA00023160"/>
    </source>
</evidence>
<dbReference type="PROSITE" id="PS00606">
    <property type="entry name" value="KS3_1"/>
    <property type="match status" value="1"/>
</dbReference>
<dbReference type="GO" id="GO:0005886">
    <property type="term" value="C:plasma membrane"/>
    <property type="evidence" value="ECO:0007669"/>
    <property type="project" value="TreeGrafter"/>
</dbReference>
<sequence>MIKREPIAVVGMAGIFPEAPDLDIFWQNIVNKIDAACEVPPNRWIVEPDAIYDADPGPDKTFSKRACLIHDFEFDPDGFEIDKQLLQALDPLYHLVLHTGREALSSCKATALNKKNTGVVLAAIALPTDGSSFITRQILGASFEEKLFGNIAVENIEHLSREQYLAGKVTSLPGAILAEGLGLGGGSYTLDAACASSLYAVKLACDELWSGRADAMIAGGVSRPECLYTQVGFSQLQALSPSGRCAPFDAGADGLVVGEGAGMLVLKRLDDALRHQDNICALIPGIGLSNDMRGNLLAPDSEGQVRAMRSAYTAAGWSPHDIDLIECHGTGTPVGDAVELQSLKNLWGPSGWTAEQCAIGSVKSMIGHLLTGAGAAGMIKTLLALKHRTLPPSLHFKQAPQKSPLNNSPFRVQTRAEKWMRRANDGLLRAAVSGFGFGGINAHLLFEEWNPEIGKCRLMIKEHRSAAVERQSPIDLPSSEMVPVALVGMATHFGSLTNLQEFKEAIFRGDSIIAKRPLNRWKGSDNIAEKHLGLPLLNGGYIDDLLLDTAAFRIPPAELPEILLQQLLMLKVAADAMEDAGLPQREERPRMGVIIGMEFDFEATDFHLRWNLHNLVQRWSKAKGFDLDDRAAAVWLESLRDSCGPPLTATRTVGALGGIVASRLAREFRFGGPSFGVSCDAASGLKALEIGVRSLQQNETDAVLAGAIDLCGDVRNVISANSIRPFTARKETRPFDQSADGTLPGEGAAAVVLKRLDQAVKDGDRIYAVIKGVGNASGGGIGRNSPSKDAYLLSLQRSFQDAGLAPSAVSFIETHGSGDPAEDRMEAEVLNSFFAQNLEPCAVGSLKPNLGHAGAASGLASLIKTSLCLYQEIIPPLKNFVKPAHQIRSGSALHIPAFPQYWLRNRQDGPRRACTSAMTPDGNCMHVILEGFEYESVELIPEKVAAERINPLGFKPVGLFVLEGERRSDLLENLEALATHIKNIMNAPGPHSSFEKSDPGNNAKIDFAAFSWYQKNNFDPAKKNALSIVAGDFAQLEKYIFEARQAVVSATACSMNGPGGVCYTPAPLGRHGEVAFVFPGSGNHYVGMGRGLGVRWPEILRKMDSQTGHLKTQLIPECYVPWGTAWMPGWENAALEKIASDPLHMIFGQVVHGCVVADLVGGFGLKPSAVIGYSLGESAGLFALGAWPDRGEMLKRMSATDLFSRQLAGPCRAARKAWNIPLHEEVNWCAAAVNRPSAAVQKVIDKLPFTRLLIVNTPDQCVIGGRKDQIEAVIKELECEAVFLEGVVTVHCDAVDPVAEAYRQLHVFPVTPPEGIRFYSCALGRSYELSSAGAADSILKQAASGFDFPALIKQAYQDGIRIFLEMGPHASCTGMINSILDNQPHLAVSASVRGEDEILTIFKFLGTLIAHKVPLDLDKLYPSVSPALSGTETSKEKSVHLIRRIVGGQAPSPALPEQGAGSREQGAAAYATLRRAKEDREDKGPERDTRQPATSIQHPVSLGTAKHCVDGSIQHPVTSIPYSELIQPMTDNIAATSKAHQTFLQFSDDLAKGFAKTFDFQTQLLRTMASKENAVLSSELTPKAPQTTPRPPSGVSDRNVVFNREMCLEFAVGSAGKVLGPEFAVIDTYDVRVRLPDEPLMLVDRIVELQGEKGSLGSGRLVTEHDVLPGAWYLDGGRAPVCISVEAGQADLFLCSYLGIDLKVKGLRKYRLLDAVVKFHRGLPRPGDVIRYEIDIDNFVRQGDTYLFFFRFEGFIGNDHLISMFNGCAGFFTDEEVRNSGGIILTEEDKRPLAGKKASNWQDLVPVYAESYNDEAVAALRTGELARCFGPLFDGVDLAPSLRLPGGRMQLIDRILLLDPVGGRYGLGLIRAEADIHPDDWFLTCHFMDDMVMPGTLMYECCTHTLRVFLQRIGWVTAKPETCYEPVLGVASVLKCRGPVTPRTRHVRYEIEIKELGYAPEPYVIADALMYADGQRIVSFKDMSMKMTGVTRTEIEAVWGKAEGREQGAGSRGQRAEDDSRQPASPINRDFRFAPTSIRKPALYDRDRILAFAVGKPSEAFGEPYRVFDQERLIARLPGPPYSFMDRVVAVEPRAWELKPDGWIEAEYDLRPQAWYFKADRSGSMPFCVLLEIALQPCGWLAAYLGSALRSETDLKFRNLGGRAVIRRTIFPVEKTLTMRARMTKVSEAGEMIIEHFDFEVLQDAEVIYAGDTYFGFFSKEALDQQVGIRGVDNLVYHPTPDELHDARSHSFENQAPLTPDDSQLDPAPSLAMPSDALRMIDNIELYAPQGGPEKLGFIRAIKQVNPDEWFFKAHFYQDPVCPGSLGIESFLQLVKFMALDRFKELVASHCFELISDDPHNWIYRGQVIPENKKIEVEATVTKIIDSPFPSIYANGFLKVDGLYIYQMENFGFRLVPI</sequence>
<dbReference type="CDD" id="cd00833">
    <property type="entry name" value="PKS"/>
    <property type="match status" value="2"/>
</dbReference>
<evidence type="ECO:0000256" key="2">
    <source>
        <dbReference type="ARBA" id="ARBA00006714"/>
    </source>
</evidence>
<feature type="compositionally biased region" description="Polar residues" evidence="12">
    <location>
        <begin position="1576"/>
        <end position="1587"/>
    </location>
</feature>
<dbReference type="Pfam" id="PF02801">
    <property type="entry name" value="Ketoacyl-synt_C"/>
    <property type="match status" value="2"/>
</dbReference>
<dbReference type="EMBL" id="JACNIG010000351">
    <property type="protein sequence ID" value="MBC8433891.1"/>
    <property type="molecule type" value="Genomic_DNA"/>
</dbReference>
<evidence type="ECO:0000256" key="11">
    <source>
        <dbReference type="RuleBase" id="RU003694"/>
    </source>
</evidence>
<dbReference type="GO" id="GO:0005737">
    <property type="term" value="C:cytoplasm"/>
    <property type="evidence" value="ECO:0007669"/>
    <property type="project" value="InterPro"/>
</dbReference>
<dbReference type="InterPro" id="IPR016035">
    <property type="entry name" value="Acyl_Trfase/lysoPLipase"/>
</dbReference>
<keyword evidence="7" id="KW-0276">Fatty acid metabolism</keyword>
<dbReference type="SUPFAM" id="SSF52151">
    <property type="entry name" value="FabD/lysophospholipase-like"/>
    <property type="match status" value="1"/>
</dbReference>
<gene>
    <name evidence="14" type="ORF">H8D96_18420</name>
</gene>
<dbReference type="InterPro" id="IPR016039">
    <property type="entry name" value="Thiolase-like"/>
</dbReference>
<dbReference type="Pfam" id="PF07977">
    <property type="entry name" value="FabA"/>
    <property type="match status" value="3"/>
</dbReference>
<dbReference type="InterPro" id="IPR014031">
    <property type="entry name" value="Ketoacyl_synth_C"/>
</dbReference>
<dbReference type="SMART" id="SM00827">
    <property type="entry name" value="PKS_AT"/>
    <property type="match status" value="1"/>
</dbReference>
<dbReference type="SUPFAM" id="SSF53901">
    <property type="entry name" value="Thiolase-like"/>
    <property type="match status" value="3"/>
</dbReference>
<keyword evidence="5" id="KW-0597">Phosphoprotein</keyword>
<dbReference type="GO" id="GO:0019171">
    <property type="term" value="F:(3R)-hydroxyacyl-[acyl-carrier-protein] dehydratase activity"/>
    <property type="evidence" value="ECO:0007669"/>
    <property type="project" value="InterPro"/>
</dbReference>
<dbReference type="InterPro" id="IPR010083">
    <property type="entry name" value="FabA"/>
</dbReference>
<dbReference type="InterPro" id="IPR014043">
    <property type="entry name" value="Acyl_transferase_dom"/>
</dbReference>
<dbReference type="GO" id="GO:0004312">
    <property type="term" value="F:fatty acid synthase activity"/>
    <property type="evidence" value="ECO:0007669"/>
    <property type="project" value="TreeGrafter"/>
</dbReference>
<evidence type="ECO:0000256" key="6">
    <source>
        <dbReference type="ARBA" id="ARBA00022679"/>
    </source>
</evidence>
<dbReference type="PROSITE" id="PS52004">
    <property type="entry name" value="KS3_2"/>
    <property type="match status" value="2"/>
</dbReference>
<feature type="compositionally biased region" description="Basic and acidic residues" evidence="12">
    <location>
        <begin position="1475"/>
        <end position="1490"/>
    </location>
</feature>
<keyword evidence="10" id="KW-0456">Lyase</keyword>
<feature type="region of interest" description="Disordered" evidence="12">
    <location>
        <begin position="1576"/>
        <end position="1596"/>
    </location>
</feature>
<dbReference type="SUPFAM" id="SSF54637">
    <property type="entry name" value="Thioesterase/thiol ester dehydrase-isomerase"/>
    <property type="match status" value="4"/>
</dbReference>
<evidence type="ECO:0000313" key="14">
    <source>
        <dbReference type="EMBL" id="MBC8433891.1"/>
    </source>
</evidence>
<dbReference type="InterPro" id="IPR020841">
    <property type="entry name" value="PKS_Beta-ketoAc_synthase_dom"/>
</dbReference>
<dbReference type="InterPro" id="IPR050091">
    <property type="entry name" value="PKS_NRPS_Biosynth_Enz"/>
</dbReference>
<evidence type="ECO:0000256" key="8">
    <source>
        <dbReference type="ARBA" id="ARBA00023098"/>
    </source>
</evidence>
<dbReference type="Gene3D" id="3.40.47.10">
    <property type="match status" value="2"/>
</dbReference>
<dbReference type="InterPro" id="IPR018201">
    <property type="entry name" value="Ketoacyl_synth_AS"/>
</dbReference>
<evidence type="ECO:0000256" key="5">
    <source>
        <dbReference type="ARBA" id="ARBA00022553"/>
    </source>
</evidence>
<accession>A0A8J6NTX1</accession>
<dbReference type="Pfam" id="PF00109">
    <property type="entry name" value="ketoacyl-synt"/>
    <property type="match status" value="2"/>
</dbReference>
<evidence type="ECO:0000256" key="3">
    <source>
        <dbReference type="ARBA" id="ARBA00022450"/>
    </source>
</evidence>
<name>A0A8J6NTX1_9BACT</name>
<comment type="caution">
    <text evidence="14">The sequence shown here is derived from an EMBL/GenBank/DDBJ whole genome shotgun (WGS) entry which is preliminary data.</text>
</comment>
<feature type="domain" description="Ketosynthase family 3 (KS3)" evidence="13">
    <location>
        <begin position="4"/>
        <end position="448"/>
    </location>
</feature>
<dbReference type="CDD" id="cd01287">
    <property type="entry name" value="FabA"/>
    <property type="match status" value="1"/>
</dbReference>
<keyword evidence="6 11" id="KW-0808">Transferase</keyword>
<dbReference type="Gene3D" id="3.30.70.250">
    <property type="entry name" value="Malonyl-CoA ACP transacylase, ACP-binding"/>
    <property type="match status" value="1"/>
</dbReference>
<dbReference type="Gene3D" id="3.40.366.10">
    <property type="entry name" value="Malonyl-Coenzyme A Acyl Carrier Protein, domain 2"/>
    <property type="match status" value="1"/>
</dbReference>
<feature type="region of interest" description="Disordered" evidence="12">
    <location>
        <begin position="1473"/>
        <end position="1498"/>
    </location>
</feature>
<comment type="similarity">
    <text evidence="2">Belongs to the thioester dehydratase family. FabA subfamily.</text>
</comment>
<keyword evidence="9" id="KW-0275">Fatty acid biosynthesis</keyword>
<dbReference type="PANTHER" id="PTHR43775">
    <property type="entry name" value="FATTY ACID SYNTHASE"/>
    <property type="match status" value="1"/>
</dbReference>
<feature type="region of interest" description="Disordered" evidence="12">
    <location>
        <begin position="2001"/>
        <end position="2028"/>
    </location>
</feature>